<gene>
    <name evidence="2" type="ORF">SYYSPA8_28360</name>
</gene>
<dbReference type="EMBL" id="BSBI01000014">
    <property type="protein sequence ID" value="GLF98291.1"/>
    <property type="molecule type" value="Genomic_DNA"/>
</dbReference>
<comment type="caution">
    <text evidence="2">The sequence shown here is derived from an EMBL/GenBank/DDBJ whole genome shotgun (WGS) entry which is preliminary data.</text>
</comment>
<sequence>MPIDPFTALNALIRAEVARSARPADEQPSADTRQPPAEGSPPAPAAPDADPGRGR</sequence>
<evidence type="ECO:0000313" key="2">
    <source>
        <dbReference type="EMBL" id="GLF98291.1"/>
    </source>
</evidence>
<accession>A0ABQ5P6T5</accession>
<proteinExistence type="predicted"/>
<organism evidence="2 3">
    <name type="scientific">Streptomyces yaizuensis</name>
    <dbReference type="NCBI Taxonomy" id="2989713"/>
    <lineage>
        <taxon>Bacteria</taxon>
        <taxon>Bacillati</taxon>
        <taxon>Actinomycetota</taxon>
        <taxon>Actinomycetes</taxon>
        <taxon>Kitasatosporales</taxon>
        <taxon>Streptomycetaceae</taxon>
        <taxon>Streptomyces</taxon>
    </lineage>
</organism>
<protein>
    <submittedName>
        <fullName evidence="2">Uncharacterized protein</fullName>
    </submittedName>
</protein>
<dbReference type="Proteomes" id="UP001291653">
    <property type="component" value="Unassembled WGS sequence"/>
</dbReference>
<feature type="region of interest" description="Disordered" evidence="1">
    <location>
        <begin position="17"/>
        <end position="55"/>
    </location>
</feature>
<evidence type="ECO:0000256" key="1">
    <source>
        <dbReference type="SAM" id="MobiDB-lite"/>
    </source>
</evidence>
<keyword evidence="3" id="KW-1185">Reference proteome</keyword>
<evidence type="ECO:0000313" key="3">
    <source>
        <dbReference type="Proteomes" id="UP001291653"/>
    </source>
</evidence>
<name>A0ABQ5P6T5_9ACTN</name>
<reference evidence="2 3" key="1">
    <citation type="submission" date="2022-10" db="EMBL/GenBank/DDBJ databases">
        <title>Draft genome sequence of Streptomyces sp. YSPA8.</title>
        <authorList>
            <person name="Moriuchi R."/>
            <person name="Dohra H."/>
            <person name="Yamamura H."/>
            <person name="Kodani S."/>
        </authorList>
    </citation>
    <scope>NUCLEOTIDE SEQUENCE [LARGE SCALE GENOMIC DNA]</scope>
    <source>
        <strain evidence="2 3">YSPA8</strain>
    </source>
</reference>
<dbReference type="RefSeq" id="WP_323450277.1">
    <property type="nucleotide sequence ID" value="NZ_BSBI01000014.1"/>
</dbReference>